<name>A0A2A9NVN3_9AGAR</name>
<dbReference type="GO" id="GO:0004806">
    <property type="term" value="F:triacylglycerol lipase activity"/>
    <property type="evidence" value="ECO:0007669"/>
    <property type="project" value="UniProtKB-EC"/>
</dbReference>
<evidence type="ECO:0000256" key="19">
    <source>
        <dbReference type="SAM" id="MobiDB-lite"/>
    </source>
</evidence>
<feature type="chain" id="PRO_5012156919" description="triacylglycerol lipase" evidence="20">
    <location>
        <begin position="21"/>
        <end position="446"/>
    </location>
</feature>
<evidence type="ECO:0000256" key="5">
    <source>
        <dbReference type="ARBA" id="ARBA00011137"/>
    </source>
</evidence>
<dbReference type="STRING" id="703135.A0A2A9NVN3"/>
<evidence type="ECO:0000256" key="1">
    <source>
        <dbReference type="ARBA" id="ARBA00001024"/>
    </source>
</evidence>
<accession>A0A2A9NVN3</accession>
<dbReference type="InterPro" id="IPR050805">
    <property type="entry name" value="ATG15_Lipase"/>
</dbReference>
<evidence type="ECO:0000259" key="21">
    <source>
        <dbReference type="Pfam" id="PF01764"/>
    </source>
</evidence>
<keyword evidence="10" id="KW-0442">Lipid degradation</keyword>
<feature type="domain" description="Fungal lipase-type" evidence="21">
    <location>
        <begin position="246"/>
        <end position="275"/>
    </location>
</feature>
<dbReference type="OrthoDB" id="58570at2759"/>
<evidence type="ECO:0000256" key="18">
    <source>
        <dbReference type="ARBA" id="ARBA00029828"/>
    </source>
</evidence>
<keyword evidence="23" id="KW-1185">Reference proteome</keyword>
<dbReference type="Proteomes" id="UP000242287">
    <property type="component" value="Unassembled WGS sequence"/>
</dbReference>
<feature type="region of interest" description="Disordered" evidence="19">
    <location>
        <begin position="417"/>
        <end position="446"/>
    </location>
</feature>
<keyword evidence="14" id="KW-0443">Lipid metabolism</keyword>
<keyword evidence="15" id="KW-0472">Membrane</keyword>
<comment type="similarity">
    <text evidence="4">Belongs to the AB hydrolase superfamily. Lipase family.</text>
</comment>
<gene>
    <name evidence="22" type="ORF">AMATHDRAFT_142006</name>
</gene>
<dbReference type="EC" id="3.1.1.3" evidence="6"/>
<evidence type="ECO:0000256" key="7">
    <source>
        <dbReference type="ARBA" id="ARBA00022692"/>
    </source>
</evidence>
<evidence type="ECO:0000256" key="8">
    <source>
        <dbReference type="ARBA" id="ARBA00022753"/>
    </source>
</evidence>
<feature type="compositionally biased region" description="Acidic residues" evidence="19">
    <location>
        <begin position="425"/>
        <end position="446"/>
    </location>
</feature>
<evidence type="ECO:0000313" key="22">
    <source>
        <dbReference type="EMBL" id="PFH51743.1"/>
    </source>
</evidence>
<dbReference type="GO" id="GO:0004620">
    <property type="term" value="F:phospholipase activity"/>
    <property type="evidence" value="ECO:0007669"/>
    <property type="project" value="TreeGrafter"/>
</dbReference>
<keyword evidence="8" id="KW-0967">Endosome</keyword>
<dbReference type="CDD" id="cd00519">
    <property type="entry name" value="Lipase_3"/>
    <property type="match status" value="1"/>
</dbReference>
<evidence type="ECO:0000256" key="17">
    <source>
        <dbReference type="ARBA" id="ARBA00024663"/>
    </source>
</evidence>
<evidence type="ECO:0000256" key="2">
    <source>
        <dbReference type="ARBA" id="ARBA00004270"/>
    </source>
</evidence>
<dbReference type="GO" id="GO:0034496">
    <property type="term" value="P:multivesicular body membrane disassembly"/>
    <property type="evidence" value="ECO:0007669"/>
    <property type="project" value="TreeGrafter"/>
</dbReference>
<dbReference type="SUPFAM" id="SSF53474">
    <property type="entry name" value="alpha/beta-Hydrolases"/>
    <property type="match status" value="1"/>
</dbReference>
<comment type="catalytic activity">
    <reaction evidence="1">
        <text>a triacylglycerol + H2O = a diacylglycerol + a fatty acid + H(+)</text>
        <dbReference type="Rhea" id="RHEA:12044"/>
        <dbReference type="ChEBI" id="CHEBI:15377"/>
        <dbReference type="ChEBI" id="CHEBI:15378"/>
        <dbReference type="ChEBI" id="CHEBI:17855"/>
        <dbReference type="ChEBI" id="CHEBI:18035"/>
        <dbReference type="ChEBI" id="CHEBI:28868"/>
        <dbReference type="EC" id="3.1.1.3"/>
    </reaction>
</comment>
<evidence type="ECO:0000256" key="14">
    <source>
        <dbReference type="ARBA" id="ARBA00023098"/>
    </source>
</evidence>
<dbReference type="GO" id="GO:0034727">
    <property type="term" value="P:piecemeal microautophagy of the nucleus"/>
    <property type="evidence" value="ECO:0007669"/>
    <property type="project" value="TreeGrafter"/>
</dbReference>
<dbReference type="GO" id="GO:0006660">
    <property type="term" value="P:phosphatidylserine catabolic process"/>
    <property type="evidence" value="ECO:0007669"/>
    <property type="project" value="TreeGrafter"/>
</dbReference>
<evidence type="ECO:0000256" key="6">
    <source>
        <dbReference type="ARBA" id="ARBA00013279"/>
    </source>
</evidence>
<comment type="function">
    <text evidence="17">Lipase which is essential for lysis of subvacuolar cytoplasm to vacuole targeted bodies and intravacuolar autophagic bodies. Involved in the lysis of intravacuolar multivesicular body (MVB) vesicles. The intravacuolar membrane disintegration by ATG15 is critical to life span extension.</text>
</comment>
<proteinExistence type="inferred from homology"/>
<comment type="subcellular location">
    <subcellularLocation>
        <location evidence="3">Endosome</location>
        <location evidence="3">Multivesicular body membrane</location>
        <topology evidence="3">Single-pass type II membrane protein</topology>
    </subcellularLocation>
    <subcellularLocation>
        <location evidence="2">Prevacuolar compartment membrane</location>
        <topology evidence="2">Single-pass type II membrane protein</topology>
    </subcellularLocation>
</comment>
<keyword evidence="9" id="KW-0378">Hydrolase</keyword>
<keyword evidence="20" id="KW-0732">Signal</keyword>
<evidence type="ECO:0000256" key="4">
    <source>
        <dbReference type="ARBA" id="ARBA00010701"/>
    </source>
</evidence>
<evidence type="ECO:0000256" key="11">
    <source>
        <dbReference type="ARBA" id="ARBA00022968"/>
    </source>
</evidence>
<dbReference type="InterPro" id="IPR002921">
    <property type="entry name" value="Fungal_lipase-type"/>
</dbReference>
<keyword evidence="12" id="KW-1133">Transmembrane helix</keyword>
<evidence type="ECO:0000256" key="16">
    <source>
        <dbReference type="ARBA" id="ARBA00023180"/>
    </source>
</evidence>
<feature type="signal peptide" evidence="20">
    <location>
        <begin position="1"/>
        <end position="20"/>
    </location>
</feature>
<comment type="subunit">
    <text evidence="5">Binds to both phosphatidylinositol (PI) and phosphatidylinositol 3,5-bisphosphate (PIP2).</text>
</comment>
<keyword evidence="7" id="KW-0812">Transmembrane</keyword>
<dbReference type="PANTHER" id="PTHR47175:SF2">
    <property type="entry name" value="LIPASE ATG15-RELATED"/>
    <property type="match status" value="1"/>
</dbReference>
<keyword evidence="16" id="KW-0325">Glycoprotein</keyword>
<keyword evidence="13" id="KW-0072">Autophagy</keyword>
<sequence>MPSSPLLIALFINLIYTALAASPRQIIFNSYQQIQPDSVQQHPLISPGSPPSFPNAIHSTPTRPITIKATPTTVYRPRSLDALHNARMLSLRHAQSEPVEWEQIQVFGPDVQDKHTLIQLARMAGNAYALPGHTNWYDLDPAWNAVSSFPFGWDGPDGFRGHVFLSSDNSTVILSIKGTTLQGPTSRKDKFNDNLLFSCCCARVDITWIFNTVCDCYAHSQKCDNTCLSNALIEDSLFYSIGVRLVDDLRHLYPLANIWLVGHSLGGALASLLGATYGLPAVAFESPGERLAAQRLHLPLPPPQVPPNITNTNTPPLPPVAVTHIYHTGDPIPQGTCTGFGSPCAQAGYAMETHCHLGKTIVFDTVEKLGWRVDVRRHVIRDVIHKVLEIEDIEWEEGREVPMAREEVNCTECRKWQFGDFKDPDDGDSGDGGDNDDDDDDDGVII</sequence>
<dbReference type="PANTHER" id="PTHR47175">
    <property type="entry name" value="LIPASE ATG15-RELATED"/>
    <property type="match status" value="1"/>
</dbReference>
<dbReference type="InterPro" id="IPR029058">
    <property type="entry name" value="AB_hydrolase_fold"/>
</dbReference>
<evidence type="ECO:0000256" key="9">
    <source>
        <dbReference type="ARBA" id="ARBA00022801"/>
    </source>
</evidence>
<dbReference type="GO" id="GO:0005775">
    <property type="term" value="C:vacuolar lumen"/>
    <property type="evidence" value="ECO:0007669"/>
    <property type="project" value="TreeGrafter"/>
</dbReference>
<evidence type="ECO:0000313" key="23">
    <source>
        <dbReference type="Proteomes" id="UP000242287"/>
    </source>
</evidence>
<dbReference type="GO" id="GO:0046461">
    <property type="term" value="P:neutral lipid catabolic process"/>
    <property type="evidence" value="ECO:0007669"/>
    <property type="project" value="TreeGrafter"/>
</dbReference>
<evidence type="ECO:0000256" key="13">
    <source>
        <dbReference type="ARBA" id="ARBA00023006"/>
    </source>
</evidence>
<dbReference type="Pfam" id="PF01764">
    <property type="entry name" value="Lipase_3"/>
    <property type="match status" value="1"/>
</dbReference>
<dbReference type="Gene3D" id="3.40.50.1820">
    <property type="entry name" value="alpha/beta hydrolase"/>
    <property type="match status" value="1"/>
</dbReference>
<evidence type="ECO:0000256" key="10">
    <source>
        <dbReference type="ARBA" id="ARBA00022963"/>
    </source>
</evidence>
<evidence type="ECO:0000256" key="20">
    <source>
        <dbReference type="SAM" id="SignalP"/>
    </source>
</evidence>
<dbReference type="EMBL" id="KZ301985">
    <property type="protein sequence ID" value="PFH51743.1"/>
    <property type="molecule type" value="Genomic_DNA"/>
</dbReference>
<evidence type="ECO:0000256" key="15">
    <source>
        <dbReference type="ARBA" id="ARBA00023136"/>
    </source>
</evidence>
<evidence type="ECO:0000256" key="12">
    <source>
        <dbReference type="ARBA" id="ARBA00022989"/>
    </source>
</evidence>
<protein>
    <recommendedName>
        <fullName evidence="6">triacylglycerol lipase</fullName>
        <ecNumber evidence="6">3.1.1.3</ecNumber>
    </recommendedName>
    <alternativeName>
        <fullName evidence="18">Autophagy-related protein 15</fullName>
    </alternativeName>
</protein>
<dbReference type="AlphaFoldDB" id="A0A2A9NVN3"/>
<evidence type="ECO:0000256" key="3">
    <source>
        <dbReference type="ARBA" id="ARBA00004343"/>
    </source>
</evidence>
<reference evidence="22 23" key="1">
    <citation type="submission" date="2014-02" db="EMBL/GenBank/DDBJ databases">
        <title>Transposable element dynamics among asymbiotic and ectomycorrhizal Amanita fungi.</title>
        <authorList>
            <consortium name="DOE Joint Genome Institute"/>
            <person name="Hess J."/>
            <person name="Skrede I."/>
            <person name="Wolfe B."/>
            <person name="LaButti K."/>
            <person name="Ohm R.A."/>
            <person name="Grigoriev I.V."/>
            <person name="Pringle A."/>
        </authorList>
    </citation>
    <scope>NUCLEOTIDE SEQUENCE [LARGE SCALE GENOMIC DNA]</scope>
    <source>
        <strain evidence="22 23">SKay4041</strain>
    </source>
</reference>
<dbReference type="GO" id="GO:0032585">
    <property type="term" value="C:multivesicular body membrane"/>
    <property type="evidence" value="ECO:0007669"/>
    <property type="project" value="UniProtKB-SubCell"/>
</dbReference>
<organism evidence="22 23">
    <name type="scientific">Amanita thiersii Skay4041</name>
    <dbReference type="NCBI Taxonomy" id="703135"/>
    <lineage>
        <taxon>Eukaryota</taxon>
        <taxon>Fungi</taxon>
        <taxon>Dikarya</taxon>
        <taxon>Basidiomycota</taxon>
        <taxon>Agaricomycotina</taxon>
        <taxon>Agaricomycetes</taxon>
        <taxon>Agaricomycetidae</taxon>
        <taxon>Agaricales</taxon>
        <taxon>Pluteineae</taxon>
        <taxon>Amanitaceae</taxon>
        <taxon>Amanita</taxon>
    </lineage>
</organism>
<keyword evidence="11" id="KW-0735">Signal-anchor</keyword>